<evidence type="ECO:0000256" key="2">
    <source>
        <dbReference type="ARBA" id="ARBA00022603"/>
    </source>
</evidence>
<sequence length="266" mass="29669">MKSLREILSLPPLFAGFGAAAQAYDKGRPDYPNEIDGWLRQTLQVKPPRTVVLDLGSGTGKFTQRLLGAHADVIAVEPELHMREKFSRRCPEVRLLEGQAEAIPLPAASVDVVVCAQSFHLFANPEALTEIHRVLKPGGRLGLVWNLRDIQVDWVAQLAAIVQRYAGDYPRYYSGEWRTVLGRHYTGKYAPLVEKHWHHGHTGAPEDVIVRRIKSISFIANLPSADQARILDEVRTLIATHPDLAGKEQVTVPYDTVAMHTVKILP</sequence>
<dbReference type="GO" id="GO:0008168">
    <property type="term" value="F:methyltransferase activity"/>
    <property type="evidence" value="ECO:0007669"/>
    <property type="project" value="UniProtKB-KW"/>
</dbReference>
<dbReference type="PANTHER" id="PTHR44942">
    <property type="entry name" value="METHYLTRANSF_11 DOMAIN-CONTAINING PROTEIN"/>
    <property type="match status" value="1"/>
</dbReference>
<dbReference type="Pfam" id="PF08241">
    <property type="entry name" value="Methyltransf_11"/>
    <property type="match status" value="1"/>
</dbReference>
<evidence type="ECO:0000313" key="6">
    <source>
        <dbReference type="Proteomes" id="UP000805841"/>
    </source>
</evidence>
<reference evidence="5 6" key="1">
    <citation type="journal article" date="2020" name="Insects">
        <title>Bacteria Belonging to Pseudomonas typographi sp. nov. from the Bark Beetle Ips typographus Have Genomic Potential to Aid in the Host Ecology.</title>
        <authorList>
            <person name="Peral-Aranega E."/>
            <person name="Saati-Santamaria Z."/>
            <person name="Kolarik M."/>
            <person name="Rivas R."/>
            <person name="Garcia-Fraile P."/>
        </authorList>
    </citation>
    <scope>NUCLEOTIDE SEQUENCE [LARGE SCALE GENOMIC DNA]</scope>
    <source>
        <strain evidence="5 6">CA3A</strain>
    </source>
</reference>
<evidence type="ECO:0000313" key="5">
    <source>
        <dbReference type="EMBL" id="MBD1601189.1"/>
    </source>
</evidence>
<feature type="domain" description="Methyltransferase type 11" evidence="4">
    <location>
        <begin position="53"/>
        <end position="141"/>
    </location>
</feature>
<organism evidence="5 6">
    <name type="scientific">Pseudomonas typographi</name>
    <dbReference type="NCBI Taxonomy" id="2715964"/>
    <lineage>
        <taxon>Bacteria</taxon>
        <taxon>Pseudomonadati</taxon>
        <taxon>Pseudomonadota</taxon>
        <taxon>Gammaproteobacteria</taxon>
        <taxon>Pseudomonadales</taxon>
        <taxon>Pseudomonadaceae</taxon>
        <taxon>Pseudomonas</taxon>
    </lineage>
</organism>
<comment type="similarity">
    <text evidence="1">Belongs to the methyltransferase superfamily.</text>
</comment>
<evidence type="ECO:0000256" key="3">
    <source>
        <dbReference type="ARBA" id="ARBA00022679"/>
    </source>
</evidence>
<dbReference type="EMBL" id="JAAOCA010000031">
    <property type="protein sequence ID" value="MBD1601189.1"/>
    <property type="molecule type" value="Genomic_DNA"/>
</dbReference>
<dbReference type="RefSeq" id="WP_190424205.1">
    <property type="nucleotide sequence ID" value="NZ_JAAOCA010000031.1"/>
</dbReference>
<dbReference type="SUPFAM" id="SSF53335">
    <property type="entry name" value="S-adenosyl-L-methionine-dependent methyltransferases"/>
    <property type="match status" value="1"/>
</dbReference>
<accession>A0ABR7Z6M7</accession>
<gene>
    <name evidence="5" type="ORF">HAQ05_21145</name>
</gene>
<dbReference type="PANTHER" id="PTHR44942:SF4">
    <property type="entry name" value="METHYLTRANSFERASE TYPE 11 DOMAIN-CONTAINING PROTEIN"/>
    <property type="match status" value="1"/>
</dbReference>
<keyword evidence="6" id="KW-1185">Reference proteome</keyword>
<name>A0ABR7Z6M7_9PSED</name>
<dbReference type="Gene3D" id="3.40.50.150">
    <property type="entry name" value="Vaccinia Virus protein VP39"/>
    <property type="match status" value="1"/>
</dbReference>
<dbReference type="CDD" id="cd02440">
    <property type="entry name" value="AdoMet_MTases"/>
    <property type="match status" value="1"/>
</dbReference>
<keyword evidence="3" id="KW-0808">Transferase</keyword>
<comment type="caution">
    <text evidence="5">The sequence shown here is derived from an EMBL/GenBank/DDBJ whole genome shotgun (WGS) entry which is preliminary data.</text>
</comment>
<dbReference type="GO" id="GO:0032259">
    <property type="term" value="P:methylation"/>
    <property type="evidence" value="ECO:0007669"/>
    <property type="project" value="UniProtKB-KW"/>
</dbReference>
<dbReference type="Proteomes" id="UP000805841">
    <property type="component" value="Unassembled WGS sequence"/>
</dbReference>
<dbReference type="InterPro" id="IPR051052">
    <property type="entry name" value="Diverse_substrate_MTase"/>
</dbReference>
<evidence type="ECO:0000256" key="1">
    <source>
        <dbReference type="ARBA" id="ARBA00008361"/>
    </source>
</evidence>
<proteinExistence type="inferred from homology"/>
<protein>
    <submittedName>
        <fullName evidence="5">Methyltransferase domain-containing protein</fullName>
    </submittedName>
</protein>
<dbReference type="InterPro" id="IPR013216">
    <property type="entry name" value="Methyltransf_11"/>
</dbReference>
<evidence type="ECO:0000259" key="4">
    <source>
        <dbReference type="Pfam" id="PF08241"/>
    </source>
</evidence>
<dbReference type="InterPro" id="IPR029063">
    <property type="entry name" value="SAM-dependent_MTases_sf"/>
</dbReference>
<keyword evidence="2 5" id="KW-0489">Methyltransferase</keyword>